<organism evidence="1 2">
    <name type="scientific">Rhodopseudomonas palustris</name>
    <dbReference type="NCBI Taxonomy" id="1076"/>
    <lineage>
        <taxon>Bacteria</taxon>
        <taxon>Pseudomonadati</taxon>
        <taxon>Pseudomonadota</taxon>
        <taxon>Alphaproteobacteria</taxon>
        <taxon>Hyphomicrobiales</taxon>
        <taxon>Nitrobacteraceae</taxon>
        <taxon>Rhodopseudomonas</taxon>
    </lineage>
</organism>
<dbReference type="Proteomes" id="UP000248134">
    <property type="component" value="Unassembled WGS sequence"/>
</dbReference>
<evidence type="ECO:0000313" key="1">
    <source>
        <dbReference type="EMBL" id="PZA13846.1"/>
    </source>
</evidence>
<dbReference type="EMBL" id="QKQS01000003">
    <property type="protein sequence ID" value="PZA13846.1"/>
    <property type="molecule type" value="Genomic_DNA"/>
</dbReference>
<sequence>MLIERGLRVMNVDKIGKAYDIAADYLRRTGSIPDTTATHDALLELIVQMFQRGETHPIRLANKAISYFESAKIAA</sequence>
<dbReference type="AlphaFoldDB" id="A0A323URP8"/>
<protein>
    <submittedName>
        <fullName evidence="1">Uncharacterized protein</fullName>
    </submittedName>
</protein>
<dbReference type="RefSeq" id="WP_110784340.1">
    <property type="nucleotide sequence ID" value="NZ_QKQS01000003.1"/>
</dbReference>
<gene>
    <name evidence="1" type="ORF">DNX69_01970</name>
</gene>
<accession>A0A323URP8</accession>
<name>A0A323URP8_RHOPL</name>
<comment type="caution">
    <text evidence="1">The sequence shown here is derived from an EMBL/GenBank/DDBJ whole genome shotgun (WGS) entry which is preliminary data.</text>
</comment>
<proteinExistence type="predicted"/>
<evidence type="ECO:0000313" key="2">
    <source>
        <dbReference type="Proteomes" id="UP000248134"/>
    </source>
</evidence>
<reference evidence="1 2" key="1">
    <citation type="submission" date="2018-06" db="EMBL/GenBank/DDBJ databases">
        <title>Draft Whole-Genome Sequence of the purple photosynthetic bacterium Rhodospeudomonas palustris XCP.</title>
        <authorList>
            <person name="Rayyan A."/>
            <person name="Meyer T.E."/>
            <person name="Kyndt J.A."/>
        </authorList>
    </citation>
    <scope>NUCLEOTIDE SEQUENCE [LARGE SCALE GENOMIC DNA]</scope>
    <source>
        <strain evidence="1 2">XCP</strain>
    </source>
</reference>
<dbReference type="OrthoDB" id="8251663at2"/>